<dbReference type="PANTHER" id="PTHR30537:SF74">
    <property type="entry name" value="HTH-TYPE TRANSCRIPTIONAL REGULATOR TRPI"/>
    <property type="match status" value="1"/>
</dbReference>
<dbReference type="PROSITE" id="PS50931">
    <property type="entry name" value="HTH_LYSR"/>
    <property type="match status" value="1"/>
</dbReference>
<keyword evidence="3" id="KW-0238">DNA-binding</keyword>
<dbReference type="InterPro" id="IPR036390">
    <property type="entry name" value="WH_DNA-bd_sf"/>
</dbReference>
<keyword evidence="6" id="KW-0614">Plasmid</keyword>
<dbReference type="InterPro" id="IPR058163">
    <property type="entry name" value="LysR-type_TF_proteobact-type"/>
</dbReference>
<dbReference type="GO" id="GO:0003700">
    <property type="term" value="F:DNA-binding transcription factor activity"/>
    <property type="evidence" value="ECO:0007669"/>
    <property type="project" value="InterPro"/>
</dbReference>
<keyword evidence="2" id="KW-0805">Transcription regulation</keyword>
<dbReference type="KEGG" id="sedi:EBB79_24025"/>
<reference evidence="6 7" key="1">
    <citation type="submission" date="2018-10" db="EMBL/GenBank/DDBJ databases">
        <title>Parasedimentitalea marina sp. nov., a psychrophilic bacterium isolated from deep seawater of the New Britain Trench.</title>
        <authorList>
            <person name="Cao J."/>
        </authorList>
    </citation>
    <scope>NUCLEOTIDE SEQUENCE [LARGE SCALE GENOMIC DNA]</scope>
    <source>
        <strain evidence="6 7">W43</strain>
        <plasmid evidence="6 7">pW43C</plasmid>
    </source>
</reference>
<name>A0A3T0NAD6_9RHOB</name>
<accession>A0A3T0NAD6</accession>
<dbReference type="Pfam" id="PF00126">
    <property type="entry name" value="HTH_1"/>
    <property type="match status" value="1"/>
</dbReference>
<dbReference type="InterPro" id="IPR000847">
    <property type="entry name" value="LysR_HTH_N"/>
</dbReference>
<dbReference type="EMBL" id="CP033222">
    <property type="protein sequence ID" value="AZV80986.1"/>
    <property type="molecule type" value="Genomic_DNA"/>
</dbReference>
<sequence>MKTGNTSLPPLDYLLAFEAAAETQSFVGASKMLNISETAISRKVRLLELHYGISLFVRGHRSITLSSQGISFLARIQPALQDLRDASRLIVAEHQHNPVTVAATNSVATLWLMPRLNQFTRKNKHLKIMMVASDNDDECLSETVDLAILRGSGHWPGFQAQLLFGETIFPICSPAYLEANPEAADLATFPSHDFLEVSSKHTEWMNWQVWLNTIGSPIADLERSALFNTYPMMVQAAVDGLGIGLGWRHLVDPLIAQGKLVKPIKDQNVRTDQGYYLLRADQAVDFEECQIVENWLLSISENRSRYEGFPTNSPK</sequence>
<comment type="similarity">
    <text evidence="1">Belongs to the LysR transcriptional regulatory family.</text>
</comment>
<evidence type="ECO:0000256" key="1">
    <source>
        <dbReference type="ARBA" id="ARBA00009437"/>
    </source>
</evidence>
<keyword evidence="4" id="KW-0804">Transcription</keyword>
<keyword evidence="7" id="KW-1185">Reference proteome</keyword>
<dbReference type="SUPFAM" id="SSF53850">
    <property type="entry name" value="Periplasmic binding protein-like II"/>
    <property type="match status" value="1"/>
</dbReference>
<dbReference type="Proteomes" id="UP000283063">
    <property type="component" value="Plasmid pW43C"/>
</dbReference>
<dbReference type="PRINTS" id="PR00039">
    <property type="entry name" value="HTHLYSR"/>
</dbReference>
<evidence type="ECO:0000256" key="4">
    <source>
        <dbReference type="ARBA" id="ARBA00023163"/>
    </source>
</evidence>
<gene>
    <name evidence="6" type="ORF">EBB79_24025</name>
</gene>
<dbReference type="SUPFAM" id="SSF46785">
    <property type="entry name" value="Winged helix' DNA-binding domain"/>
    <property type="match status" value="1"/>
</dbReference>
<dbReference type="RefSeq" id="WP_127751487.1">
    <property type="nucleotide sequence ID" value="NZ_CP033222.1"/>
</dbReference>
<protein>
    <submittedName>
        <fullName evidence="6">LysR family transcriptional regulator</fullName>
    </submittedName>
</protein>
<dbReference type="Gene3D" id="1.10.10.10">
    <property type="entry name" value="Winged helix-like DNA-binding domain superfamily/Winged helix DNA-binding domain"/>
    <property type="match status" value="1"/>
</dbReference>
<proteinExistence type="inferred from homology"/>
<dbReference type="InterPro" id="IPR036388">
    <property type="entry name" value="WH-like_DNA-bd_sf"/>
</dbReference>
<dbReference type="PANTHER" id="PTHR30537">
    <property type="entry name" value="HTH-TYPE TRANSCRIPTIONAL REGULATOR"/>
    <property type="match status" value="1"/>
</dbReference>
<evidence type="ECO:0000256" key="3">
    <source>
        <dbReference type="ARBA" id="ARBA00023125"/>
    </source>
</evidence>
<dbReference type="GO" id="GO:0006351">
    <property type="term" value="P:DNA-templated transcription"/>
    <property type="evidence" value="ECO:0007669"/>
    <property type="project" value="TreeGrafter"/>
</dbReference>
<feature type="domain" description="HTH lysR-type" evidence="5">
    <location>
        <begin position="9"/>
        <end position="66"/>
    </location>
</feature>
<dbReference type="AlphaFoldDB" id="A0A3T0NAD6"/>
<dbReference type="OrthoDB" id="9804958at2"/>
<evidence type="ECO:0000256" key="2">
    <source>
        <dbReference type="ARBA" id="ARBA00023015"/>
    </source>
</evidence>
<dbReference type="InterPro" id="IPR005119">
    <property type="entry name" value="LysR_subst-bd"/>
</dbReference>
<evidence type="ECO:0000313" key="7">
    <source>
        <dbReference type="Proteomes" id="UP000283063"/>
    </source>
</evidence>
<geneLocation type="plasmid" evidence="6 7">
    <name>pW43C</name>
</geneLocation>
<dbReference type="GO" id="GO:0043565">
    <property type="term" value="F:sequence-specific DNA binding"/>
    <property type="evidence" value="ECO:0007669"/>
    <property type="project" value="TreeGrafter"/>
</dbReference>
<organism evidence="6 7">
    <name type="scientific">Parasedimentitalea marina</name>
    <dbReference type="NCBI Taxonomy" id="2483033"/>
    <lineage>
        <taxon>Bacteria</taxon>
        <taxon>Pseudomonadati</taxon>
        <taxon>Pseudomonadota</taxon>
        <taxon>Alphaproteobacteria</taxon>
        <taxon>Rhodobacterales</taxon>
        <taxon>Paracoccaceae</taxon>
        <taxon>Parasedimentitalea</taxon>
    </lineage>
</organism>
<dbReference type="Pfam" id="PF03466">
    <property type="entry name" value="LysR_substrate"/>
    <property type="match status" value="1"/>
</dbReference>
<evidence type="ECO:0000259" key="5">
    <source>
        <dbReference type="PROSITE" id="PS50931"/>
    </source>
</evidence>
<evidence type="ECO:0000313" key="6">
    <source>
        <dbReference type="EMBL" id="AZV80986.1"/>
    </source>
</evidence>
<dbReference type="CDD" id="cd08432">
    <property type="entry name" value="PBP2_GcdR_TrpI_HvrB_AmpR_like"/>
    <property type="match status" value="1"/>
</dbReference>
<dbReference type="Gene3D" id="3.40.190.10">
    <property type="entry name" value="Periplasmic binding protein-like II"/>
    <property type="match status" value="2"/>
</dbReference>